<evidence type="ECO:0000256" key="9">
    <source>
        <dbReference type="SAM" id="MobiDB-lite"/>
    </source>
</evidence>
<keyword evidence="5" id="KW-0282">Flagellum</keyword>
<keyword evidence="3" id="KW-0677">Repeat</keyword>
<dbReference type="PANTHER" id="PTHR12086:SF12">
    <property type="entry name" value="EF-HAND DOMAIN-CONTAINING FAMILY MEMBER B"/>
    <property type="match status" value="1"/>
</dbReference>
<dbReference type="AlphaFoldDB" id="A0A6S7FJ76"/>
<dbReference type="SUPFAM" id="SSF47473">
    <property type="entry name" value="EF-hand"/>
    <property type="match status" value="1"/>
</dbReference>
<dbReference type="Proteomes" id="UP001152795">
    <property type="component" value="Unassembled WGS sequence"/>
</dbReference>
<dbReference type="Pfam" id="PF13499">
    <property type="entry name" value="EF-hand_7"/>
    <property type="match status" value="1"/>
</dbReference>
<keyword evidence="11" id="KW-1185">Reference proteome</keyword>
<protein>
    <submittedName>
        <fullName evidence="10">EF-hand domain-containing family member B-like</fullName>
    </submittedName>
</protein>
<dbReference type="EMBL" id="CACRXK020000051">
    <property type="protein sequence ID" value="CAB3977502.1"/>
    <property type="molecule type" value="Genomic_DNA"/>
</dbReference>
<comment type="caution">
    <text evidence="10">The sequence shown here is derived from an EMBL/GenBank/DDBJ whole genome shotgun (WGS) entry which is preliminary data.</text>
</comment>
<evidence type="ECO:0000256" key="3">
    <source>
        <dbReference type="ARBA" id="ARBA00022737"/>
    </source>
</evidence>
<name>A0A6S7FJ76_PARCT</name>
<proteinExistence type="predicted"/>
<dbReference type="InterPro" id="IPR040193">
    <property type="entry name" value="EFHC1/EFHC2/EFHB"/>
</dbReference>
<dbReference type="PROSITE" id="PS50222">
    <property type="entry name" value="EF_HAND_2"/>
    <property type="match status" value="2"/>
</dbReference>
<dbReference type="Gene3D" id="1.10.238.10">
    <property type="entry name" value="EF-hand"/>
    <property type="match status" value="1"/>
</dbReference>
<sequence>MAANSGKFTDRNPNILAAGKVVGITGDSTSECLAVQHEDSVPPMIKKFYETTRPEPGKARIHYGKADDSKIAYEIAHGVNTRTSLVAGDLVNPIPKTAFRQRMEDKKESEYLSKKKAPLGTSHDQMPGLPEGMGLYNVSYGIPTLKEGKAGDIINPPKSRKQVDHESGDGQDLYKVSHHAYDVGETYDRKYNWQRVPKTSTFGVETPHDNDGIHVKKSLKWLYNTQTEKAAHIVSQRLEEFRERTQPQLGKVHDPIKDTMNVPSDHTFGVLFKPDDYGAGDLIHGRTPDNYMKRDEHQRAVLAAVRQHLKKSNYHHFNDLKSAFQFYDKDKSGKISIEELQAICEQLKLPVEDDLLNSLLSYCDVDGDKQIDYEEFCKFLNWQNAWQDELMYHQQTSQEMQEKEKLQTENLELPDIHKTTRQIDNAVGGWKTSSSTVNATVGRCRTKDWRSYGVPTIRSDLAAPRIRRISDRTNYGDESDAYGLINPSVYSKHGVHEKDFFQHRSPNEVHRVIDSVGIRMTAETFDALWRKAASQNPQGLVSVNSFKKVLDTMHADEQLTTQMQEV</sequence>
<dbReference type="CDD" id="cd00051">
    <property type="entry name" value="EFh"/>
    <property type="match status" value="1"/>
</dbReference>
<comment type="subcellular location">
    <subcellularLocation>
        <location evidence="1">Cytoplasm</location>
        <location evidence="1">Cytoskeleton</location>
        <location evidence="1">Flagellum axoneme</location>
    </subcellularLocation>
</comment>
<dbReference type="OrthoDB" id="2096280at2759"/>
<keyword evidence="8" id="KW-0966">Cell projection</keyword>
<evidence type="ECO:0000256" key="5">
    <source>
        <dbReference type="ARBA" id="ARBA00022846"/>
    </source>
</evidence>
<feature type="region of interest" description="Disordered" evidence="9">
    <location>
        <begin position="103"/>
        <end position="128"/>
    </location>
</feature>
<dbReference type="InterPro" id="IPR011992">
    <property type="entry name" value="EF-hand-dom_pair"/>
</dbReference>
<keyword evidence="7" id="KW-0206">Cytoskeleton</keyword>
<keyword evidence="2" id="KW-0963">Cytoplasm</keyword>
<dbReference type="PROSITE" id="PS00018">
    <property type="entry name" value="EF_HAND_1"/>
    <property type="match status" value="2"/>
</dbReference>
<evidence type="ECO:0000256" key="8">
    <source>
        <dbReference type="ARBA" id="ARBA00023273"/>
    </source>
</evidence>
<evidence type="ECO:0000256" key="6">
    <source>
        <dbReference type="ARBA" id="ARBA00023069"/>
    </source>
</evidence>
<organism evidence="10 11">
    <name type="scientific">Paramuricea clavata</name>
    <name type="common">Red gorgonian</name>
    <name type="synonym">Violescent sea-whip</name>
    <dbReference type="NCBI Taxonomy" id="317549"/>
    <lineage>
        <taxon>Eukaryota</taxon>
        <taxon>Metazoa</taxon>
        <taxon>Cnidaria</taxon>
        <taxon>Anthozoa</taxon>
        <taxon>Octocorallia</taxon>
        <taxon>Malacalcyonacea</taxon>
        <taxon>Plexauridae</taxon>
        <taxon>Paramuricea</taxon>
    </lineage>
</organism>
<evidence type="ECO:0000256" key="7">
    <source>
        <dbReference type="ARBA" id="ARBA00023212"/>
    </source>
</evidence>
<dbReference type="GO" id="GO:0005509">
    <property type="term" value="F:calcium ion binding"/>
    <property type="evidence" value="ECO:0007669"/>
    <property type="project" value="InterPro"/>
</dbReference>
<keyword evidence="6" id="KW-0969">Cilium</keyword>
<evidence type="ECO:0000256" key="1">
    <source>
        <dbReference type="ARBA" id="ARBA00004611"/>
    </source>
</evidence>
<evidence type="ECO:0000313" key="11">
    <source>
        <dbReference type="Proteomes" id="UP001152795"/>
    </source>
</evidence>
<feature type="region of interest" description="Disordered" evidence="9">
    <location>
        <begin position="149"/>
        <end position="171"/>
    </location>
</feature>
<evidence type="ECO:0000256" key="2">
    <source>
        <dbReference type="ARBA" id="ARBA00022490"/>
    </source>
</evidence>
<evidence type="ECO:0000256" key="4">
    <source>
        <dbReference type="ARBA" id="ARBA00022837"/>
    </source>
</evidence>
<evidence type="ECO:0000313" key="10">
    <source>
        <dbReference type="EMBL" id="CAB3977502.1"/>
    </source>
</evidence>
<dbReference type="InterPro" id="IPR018247">
    <property type="entry name" value="EF_Hand_1_Ca_BS"/>
</dbReference>
<keyword evidence="4" id="KW-0106">Calcium</keyword>
<dbReference type="InterPro" id="IPR002048">
    <property type="entry name" value="EF_hand_dom"/>
</dbReference>
<dbReference type="Pfam" id="PF25325">
    <property type="entry name" value="EF-hand_EFHB_C"/>
    <property type="match status" value="1"/>
</dbReference>
<reference evidence="10" key="1">
    <citation type="submission" date="2020-04" db="EMBL/GenBank/DDBJ databases">
        <authorList>
            <person name="Alioto T."/>
            <person name="Alioto T."/>
            <person name="Gomez Garrido J."/>
        </authorList>
    </citation>
    <scope>NUCLEOTIDE SEQUENCE</scope>
    <source>
        <strain evidence="10">A484AB</strain>
    </source>
</reference>
<dbReference type="SMART" id="SM00054">
    <property type="entry name" value="EFh"/>
    <property type="match status" value="2"/>
</dbReference>
<dbReference type="InterPro" id="IPR057428">
    <property type="entry name" value="EFHB_EF-hand_C"/>
</dbReference>
<accession>A0A6S7FJ76</accession>
<dbReference type="PANTHER" id="PTHR12086">
    <property type="entry name" value="EF-HAND DOMAIN C-TERMINAL CONTAINING PROTEIN"/>
    <property type="match status" value="1"/>
</dbReference>
<feature type="compositionally biased region" description="Basic and acidic residues" evidence="9">
    <location>
        <begin position="103"/>
        <end position="113"/>
    </location>
</feature>
<gene>
    <name evidence="10" type="ORF">PACLA_8A067252</name>
</gene>